<dbReference type="Proteomes" id="UP000316096">
    <property type="component" value="Unassembled WGS sequence"/>
</dbReference>
<evidence type="ECO:0000259" key="1">
    <source>
        <dbReference type="Pfam" id="PF13021"/>
    </source>
</evidence>
<evidence type="ECO:0000313" key="2">
    <source>
        <dbReference type="EMBL" id="TQL95949.1"/>
    </source>
</evidence>
<dbReference type="AlphaFoldDB" id="A0A543CFS8"/>
<name>A0A543CFS8_9ACTN</name>
<accession>A0A543CFS8</accession>
<reference evidence="2 3" key="1">
    <citation type="submission" date="2019-06" db="EMBL/GenBank/DDBJ databases">
        <title>Sequencing the genomes of 1000 actinobacteria strains.</title>
        <authorList>
            <person name="Klenk H.-P."/>
        </authorList>
    </citation>
    <scope>NUCLEOTIDE SEQUENCE [LARGE SCALE GENOMIC DNA]</scope>
    <source>
        <strain evidence="2 3">DSM 102200</strain>
    </source>
</reference>
<sequence length="197" mass="22360">MAAGGEIVTEDETRSLTARWRTSWGGDPIAHELRDRHADRWVRFHSLPKSKRYAETEEEYEVVLDRHHRVLSELGPGDLNYVIAGYFEDARVGGSHDPRTHPGAVPWLRIEPGDRTFFDIPLTLYVSETSLDRTTLDPLLRRVADDELGYVIIAPLDLRWLYHPYDGGADVIAPTAGDRDILKNRHANWMSAHPAGL</sequence>
<protein>
    <recommendedName>
        <fullName evidence="1">DUF3885 domain-containing protein</fullName>
    </recommendedName>
</protein>
<organism evidence="2 3">
    <name type="scientific">Actinoallomurus bryophytorum</name>
    <dbReference type="NCBI Taxonomy" id="1490222"/>
    <lineage>
        <taxon>Bacteria</taxon>
        <taxon>Bacillati</taxon>
        <taxon>Actinomycetota</taxon>
        <taxon>Actinomycetes</taxon>
        <taxon>Streptosporangiales</taxon>
        <taxon>Thermomonosporaceae</taxon>
        <taxon>Actinoallomurus</taxon>
    </lineage>
</organism>
<gene>
    <name evidence="2" type="ORF">FB559_1461</name>
</gene>
<comment type="caution">
    <text evidence="2">The sequence shown here is derived from an EMBL/GenBank/DDBJ whole genome shotgun (WGS) entry which is preliminary data.</text>
</comment>
<evidence type="ECO:0000313" key="3">
    <source>
        <dbReference type="Proteomes" id="UP000316096"/>
    </source>
</evidence>
<proteinExistence type="predicted"/>
<dbReference type="Pfam" id="PF13021">
    <property type="entry name" value="DUF3885"/>
    <property type="match status" value="1"/>
</dbReference>
<dbReference type="EMBL" id="VFOZ01000001">
    <property type="protein sequence ID" value="TQL95949.1"/>
    <property type="molecule type" value="Genomic_DNA"/>
</dbReference>
<keyword evidence="3" id="KW-1185">Reference proteome</keyword>
<feature type="domain" description="DUF3885" evidence="1">
    <location>
        <begin position="29"/>
        <end position="194"/>
    </location>
</feature>
<dbReference type="InterPro" id="IPR024976">
    <property type="entry name" value="DUF3885"/>
</dbReference>